<dbReference type="AlphaFoldDB" id="A0A7X8YGI4"/>
<accession>A0A7X8YGI4</accession>
<gene>
    <name evidence="1" type="ORF">HGP28_08870</name>
</gene>
<dbReference type="EMBL" id="JABAIK010000007">
    <property type="protein sequence ID" value="NLS12998.1"/>
    <property type="molecule type" value="Genomic_DNA"/>
</dbReference>
<proteinExistence type="predicted"/>
<evidence type="ECO:0000313" key="2">
    <source>
        <dbReference type="Proteomes" id="UP000535589"/>
    </source>
</evidence>
<sequence length="172" mass="19356">MAQRTLLAAAFSIFILSGCQSSPKLSHAYQDPERISAYELPVPISDGFILQSYRQTQPEQTWFWSLLPNESSQQGENIIVQIVAEEPIQQPPSRFGFVTPDSNSQKSLNALGPLEVWRSSKAKNEICTITSQYQRRQEQWISLFTHVCSDISAQPTPTWLAPSSQPTLSWGQ</sequence>
<dbReference type="RefSeq" id="WP_168836091.1">
    <property type="nucleotide sequence ID" value="NZ_JABAIK010000007.1"/>
</dbReference>
<dbReference type="Proteomes" id="UP000535589">
    <property type="component" value="Unassembled WGS sequence"/>
</dbReference>
<evidence type="ECO:0008006" key="3">
    <source>
        <dbReference type="Google" id="ProtNLM"/>
    </source>
</evidence>
<organism evidence="1 2">
    <name type="scientific">Vibrio agarilyticus</name>
    <dbReference type="NCBI Taxonomy" id="2726741"/>
    <lineage>
        <taxon>Bacteria</taxon>
        <taxon>Pseudomonadati</taxon>
        <taxon>Pseudomonadota</taxon>
        <taxon>Gammaproteobacteria</taxon>
        <taxon>Vibrionales</taxon>
        <taxon>Vibrionaceae</taxon>
        <taxon>Vibrio</taxon>
    </lineage>
</organism>
<protein>
    <recommendedName>
        <fullName evidence="3">Lipoprotein</fullName>
    </recommendedName>
</protein>
<evidence type="ECO:0000313" key="1">
    <source>
        <dbReference type="EMBL" id="NLS12998.1"/>
    </source>
</evidence>
<keyword evidence="2" id="KW-1185">Reference proteome</keyword>
<name>A0A7X8YGI4_9VIBR</name>
<comment type="caution">
    <text evidence="1">The sequence shown here is derived from an EMBL/GenBank/DDBJ whole genome shotgun (WGS) entry which is preliminary data.</text>
</comment>
<dbReference type="PROSITE" id="PS51257">
    <property type="entry name" value="PROKAR_LIPOPROTEIN"/>
    <property type="match status" value="1"/>
</dbReference>
<reference evidence="1 2" key="1">
    <citation type="submission" date="2020-04" db="EMBL/GenBank/DDBJ databases">
        <title>Vibrio sp. SM6, a novel species isolated from seawater.</title>
        <authorList>
            <person name="Wang X."/>
        </authorList>
    </citation>
    <scope>NUCLEOTIDE SEQUENCE [LARGE SCALE GENOMIC DNA]</scope>
    <source>
        <strain evidence="1 2">SM6</strain>
    </source>
</reference>